<evidence type="ECO:0000256" key="1">
    <source>
        <dbReference type="SAM" id="SignalP"/>
    </source>
</evidence>
<dbReference type="EMBL" id="BBNQ01000011">
    <property type="protein sequence ID" value="GAL63442.1"/>
    <property type="molecule type" value="Genomic_DNA"/>
</dbReference>
<organism evidence="3 4">
    <name type="scientific">Algibacter lectus</name>
    <dbReference type="NCBI Taxonomy" id="221126"/>
    <lineage>
        <taxon>Bacteria</taxon>
        <taxon>Pseudomonadati</taxon>
        <taxon>Bacteroidota</taxon>
        <taxon>Flavobacteriia</taxon>
        <taxon>Flavobacteriales</taxon>
        <taxon>Flavobacteriaceae</taxon>
        <taxon>Algibacter</taxon>
    </lineage>
</organism>
<dbReference type="InterPro" id="IPR050904">
    <property type="entry name" value="Adhesion/Biosynth-related"/>
</dbReference>
<dbReference type="Pfam" id="PF02469">
    <property type="entry name" value="Fasciclin"/>
    <property type="match status" value="3"/>
</dbReference>
<dbReference type="SMART" id="SM00554">
    <property type="entry name" value="FAS1"/>
    <property type="match status" value="3"/>
</dbReference>
<feature type="domain" description="FAS1" evidence="2">
    <location>
        <begin position="319"/>
        <end position="468"/>
    </location>
</feature>
<reference evidence="3 4" key="1">
    <citation type="journal article" date="2014" name="Genome Announc.">
        <title>Draft Genome Sequences of Marine Flavobacterium Algibacter lectus Strains SS8 and NR4.</title>
        <authorList>
            <person name="Takatani N."/>
            <person name="Nakanishi M."/>
            <person name="Meirelles P."/>
            <person name="Mino S."/>
            <person name="Suda W."/>
            <person name="Oshima K."/>
            <person name="Hattori M."/>
            <person name="Ohkuma M."/>
            <person name="Hosokawa M."/>
            <person name="Miyashita K."/>
            <person name="Thompson F.L."/>
            <person name="Niwa A."/>
            <person name="Sawabe T."/>
            <person name="Sawabe T."/>
        </authorList>
    </citation>
    <scope>NUCLEOTIDE SEQUENCE [LARGE SCALE GENOMIC DNA]</scope>
    <source>
        <strain evidence="3 4">JCM 19300</strain>
    </source>
</reference>
<dbReference type="GO" id="GO:0005615">
    <property type="term" value="C:extracellular space"/>
    <property type="evidence" value="ECO:0007669"/>
    <property type="project" value="TreeGrafter"/>
</dbReference>
<dbReference type="OrthoDB" id="9800666at2"/>
<dbReference type="PANTHER" id="PTHR10900">
    <property type="entry name" value="PERIOSTIN-RELATED"/>
    <property type="match status" value="1"/>
</dbReference>
<feature type="domain" description="FAS1" evidence="2">
    <location>
        <begin position="177"/>
        <end position="317"/>
    </location>
</feature>
<dbReference type="RefSeq" id="WP_042505273.1">
    <property type="nucleotide sequence ID" value="NZ_BBNQ01000011.1"/>
</dbReference>
<keyword evidence="1" id="KW-0732">Signal</keyword>
<protein>
    <submittedName>
        <fullName evidence="3">Transforming growth factor-beta induced protein IG-H3</fullName>
    </submittedName>
</protein>
<dbReference type="PROSITE" id="PS50213">
    <property type="entry name" value="FAS1"/>
    <property type="match status" value="3"/>
</dbReference>
<feature type="chain" id="PRO_5001868013" evidence="1">
    <location>
        <begin position="23"/>
        <end position="471"/>
    </location>
</feature>
<accession>A0A090W7F3</accession>
<dbReference type="InterPro" id="IPR036378">
    <property type="entry name" value="FAS1_dom_sf"/>
</dbReference>
<comment type="caution">
    <text evidence="3">The sequence shown here is derived from an EMBL/GenBank/DDBJ whole genome shotgun (WGS) entry which is preliminary data.</text>
</comment>
<feature type="signal peptide" evidence="1">
    <location>
        <begin position="1"/>
        <end position="22"/>
    </location>
</feature>
<evidence type="ECO:0000259" key="2">
    <source>
        <dbReference type="PROSITE" id="PS50213"/>
    </source>
</evidence>
<evidence type="ECO:0000313" key="3">
    <source>
        <dbReference type="EMBL" id="GAL63442.1"/>
    </source>
</evidence>
<sequence>MKTKHFFIALFSLSLIATSCSSDDDGTKTPAATPNIVELAQETPSLSSLVAALLRADGDLATVLSGNGPFTVLAPTNDAFTTFLSDNGFASLEEVPTDILSQVLLNHVIMADVSASDLVSLGSGYTSGSATGAGDENISIYFDATNGVTFNNVATVTAADVSASNGTVHIIDAVLGLPSIVDLAVVNSDFSNLVAALGSADGDLVNVLSGDGPFTVLAPTNTAFNTFLDGTALGDVDTTALSQILLNHVIIGSSITSTALVDLEAGYTNTGATGPGESPLSLYYNTTNGVMFNGISSVIQADVIGTNGIIHAVDTVIDIPTVVTFALADPTFSTLVEALTTLTPATDFAAVLSRTETGNSDNLNPNFTVFAPTNDAFAALAAVPEEGPLTQILLHHVIKEANVTSSMLNNPGDTTATTIEGDDITITLPGTGNNIANITDGSGATDIGIIAVDVQAGNGVIHAINKVMINN</sequence>
<dbReference type="SUPFAM" id="SSF82153">
    <property type="entry name" value="FAS1 domain"/>
    <property type="match status" value="3"/>
</dbReference>
<dbReference type="AlphaFoldDB" id="A0A090W7F3"/>
<dbReference type="Gene3D" id="2.30.180.10">
    <property type="entry name" value="FAS1 domain"/>
    <property type="match status" value="3"/>
</dbReference>
<evidence type="ECO:0000313" key="4">
    <source>
        <dbReference type="Proteomes" id="UP000029644"/>
    </source>
</evidence>
<dbReference type="PANTHER" id="PTHR10900:SF77">
    <property type="entry name" value="FI19380P1"/>
    <property type="match status" value="1"/>
</dbReference>
<proteinExistence type="predicted"/>
<dbReference type="PROSITE" id="PS51257">
    <property type="entry name" value="PROKAR_LIPOPROTEIN"/>
    <property type="match status" value="1"/>
</dbReference>
<dbReference type="Proteomes" id="UP000029644">
    <property type="component" value="Unassembled WGS sequence"/>
</dbReference>
<dbReference type="InterPro" id="IPR000782">
    <property type="entry name" value="FAS1_domain"/>
</dbReference>
<feature type="domain" description="FAS1" evidence="2">
    <location>
        <begin position="33"/>
        <end position="175"/>
    </location>
</feature>
<gene>
    <name evidence="3" type="ORF">JCM19300_1788</name>
</gene>
<name>A0A090W7F3_9FLAO</name>